<dbReference type="NCBIfam" id="TIGR01782">
    <property type="entry name" value="TonB-Xanth-Caul"/>
    <property type="match status" value="1"/>
</dbReference>
<comment type="subcellular location">
    <subcellularLocation>
        <location evidence="1 4">Cell outer membrane</location>
    </subcellularLocation>
</comment>
<evidence type="ECO:0000259" key="7">
    <source>
        <dbReference type="Pfam" id="PF07715"/>
    </source>
</evidence>
<sequence length="1055" mass="114028">MSSKLARFKSRAMFTFVGGMLVVNPAFAQEAPASESSAQEAQQQTTGDATTLDTVVVTGIRSSLNQAMNIKRDSAGVVDAVSAEDIGKFPDTNLAESLSRITGISIERRDGEGAQVTARGFGPQFNLITLNGRQIPGADAFGAAGQVPIGGVEAGTRAFNFAQLASEAISGLEVYKTGQASVPSGGIGATINILTDRPFNHNGGEVVASAGVKAVSDDSQVFGSSITPEVSGIFSYANPDKTWGIGLSASYQKRHGGSVQATENNWNIQRWNGPAGVLRPDGTIVNAPQIGQLYALPNDLRYAFADFERERTNGQAVLQFAPTDALTLTLDYTYSRNEIKEDRGEQTQWLQQGSYTHLEFDGNEVATPVYLREIVETKDFGYEQQRNMQKYTLDSFGFNADWQVTDRFRLVFDGHNTKSESTPNDPVTGGSATYFSIAGTNNCTNGPYCGGAWSQEMFFNSGLPIAARTWYPSMTDAAAGANGVLNPDFPVEQIGAQVLRVNSVRQETEIRQGRIDGILDFDNGRFQFGVDSSKVTMNRKQATENYSTLGDWSAANTGNEPGMYPLLTATSIIGLFDDFGTAGAPRGAWRGNTSALGLWAVDAYGASMSVDPVLAADNRIEEKTDSVYVQVELDGQLGGMATHTRIGVRYETTDLVSTSAVAVPQSIEWQANNDFRIVRSSEVQPFSEKHSYSYLLPNLDFSIDLLDDLKGRASFSQTIARAPYGNLYAGPGPNQPNGSVLISEAGRATGNANTPTLDPIESKNLDLALEWYFADASYISVTYWNKRVDNFIGNSVVQENLYGLTDPTSGPDAQAALAFLQSAQCTAQVSAAGNDVGAACAANDTALFTALAMYRNAAATGGLAAYNGSGAQVLAMENAYDLYGEADDPLYMFNVNRPINQNSAKLHGWEIGGQYFFGDTGFGVYANYTVVNGDVGFNNAGDPSVDQFALLGLSDTANLMLMYEKYGWSARLAWNWRDDYLILANQGGSRNPFYVEAYDQIDLSVSYAFSDRLSVGIEAINLTGEDVRWHARDAKQIVRLVDQSPRYTLGLRYKF</sequence>
<dbReference type="InterPro" id="IPR012910">
    <property type="entry name" value="Plug_dom"/>
</dbReference>
<dbReference type="InterPro" id="IPR000531">
    <property type="entry name" value="Beta-barrel_TonB"/>
</dbReference>
<protein>
    <submittedName>
        <fullName evidence="8">TonB-dependent receptor</fullName>
    </submittedName>
</protein>
<organism evidence="8 9">
    <name type="scientific">Pseudoxanthomonas putridarboris</name>
    <dbReference type="NCBI Taxonomy" id="752605"/>
    <lineage>
        <taxon>Bacteria</taxon>
        <taxon>Pseudomonadati</taxon>
        <taxon>Pseudomonadota</taxon>
        <taxon>Gammaproteobacteria</taxon>
        <taxon>Lysobacterales</taxon>
        <taxon>Lysobacteraceae</taxon>
        <taxon>Pseudoxanthomonas</taxon>
    </lineage>
</organism>
<evidence type="ECO:0000256" key="3">
    <source>
        <dbReference type="ARBA" id="ARBA00023237"/>
    </source>
</evidence>
<evidence type="ECO:0000313" key="8">
    <source>
        <dbReference type="EMBL" id="MEL1263323.1"/>
    </source>
</evidence>
<name>A0ABU9IWJ3_9GAMM</name>
<feature type="chain" id="PRO_5045923530" evidence="5">
    <location>
        <begin position="29"/>
        <end position="1055"/>
    </location>
</feature>
<evidence type="ECO:0000256" key="4">
    <source>
        <dbReference type="RuleBase" id="RU003357"/>
    </source>
</evidence>
<evidence type="ECO:0000313" key="9">
    <source>
        <dbReference type="Proteomes" id="UP001459204"/>
    </source>
</evidence>
<proteinExistence type="inferred from homology"/>
<accession>A0ABU9IWJ3</accession>
<dbReference type="Proteomes" id="UP001459204">
    <property type="component" value="Unassembled WGS sequence"/>
</dbReference>
<evidence type="ECO:0000256" key="5">
    <source>
        <dbReference type="SAM" id="SignalP"/>
    </source>
</evidence>
<feature type="domain" description="TonB-dependent receptor plug" evidence="7">
    <location>
        <begin position="71"/>
        <end position="186"/>
    </location>
</feature>
<keyword evidence="8" id="KW-0675">Receptor</keyword>
<feature type="signal peptide" evidence="5">
    <location>
        <begin position="1"/>
        <end position="28"/>
    </location>
</feature>
<dbReference type="Gene3D" id="2.40.170.20">
    <property type="entry name" value="TonB-dependent receptor, beta-barrel domain"/>
    <property type="match status" value="1"/>
</dbReference>
<reference evidence="8 9" key="1">
    <citation type="submission" date="2024-04" db="EMBL/GenBank/DDBJ databases">
        <title>Draft genome sequence of Pseudoxanthomonas putridarboris WD12.</title>
        <authorList>
            <person name="Oh J."/>
        </authorList>
    </citation>
    <scope>NUCLEOTIDE SEQUENCE [LARGE SCALE GENOMIC DNA]</scope>
    <source>
        <strain evidence="8 9">WD12</strain>
    </source>
</reference>
<dbReference type="Pfam" id="PF07715">
    <property type="entry name" value="Plug"/>
    <property type="match status" value="1"/>
</dbReference>
<gene>
    <name evidence="8" type="ORF">AAD027_02930</name>
</gene>
<dbReference type="PANTHER" id="PTHR40980">
    <property type="entry name" value="PLUG DOMAIN-CONTAINING PROTEIN"/>
    <property type="match status" value="1"/>
</dbReference>
<evidence type="ECO:0000259" key="6">
    <source>
        <dbReference type="Pfam" id="PF00593"/>
    </source>
</evidence>
<keyword evidence="3" id="KW-0998">Cell outer membrane</keyword>
<dbReference type="RefSeq" id="WP_341724503.1">
    <property type="nucleotide sequence ID" value="NZ_JBBWWT010000001.1"/>
</dbReference>
<dbReference type="PANTHER" id="PTHR40980:SF3">
    <property type="entry name" value="TONB-DEPENDENT RECEPTOR-LIKE BETA-BARREL DOMAIN-CONTAINING PROTEIN"/>
    <property type="match status" value="1"/>
</dbReference>
<comment type="similarity">
    <text evidence="4">Belongs to the TonB-dependent receptor family.</text>
</comment>
<dbReference type="EMBL" id="JBBWWT010000001">
    <property type="protein sequence ID" value="MEL1263323.1"/>
    <property type="molecule type" value="Genomic_DNA"/>
</dbReference>
<keyword evidence="4" id="KW-0798">TonB box</keyword>
<keyword evidence="2 4" id="KW-0472">Membrane</keyword>
<dbReference type="InterPro" id="IPR010104">
    <property type="entry name" value="TonB_rcpt_bac"/>
</dbReference>
<dbReference type="Gene3D" id="2.170.130.10">
    <property type="entry name" value="TonB-dependent receptor, plug domain"/>
    <property type="match status" value="1"/>
</dbReference>
<dbReference type="SUPFAM" id="SSF56935">
    <property type="entry name" value="Porins"/>
    <property type="match status" value="1"/>
</dbReference>
<feature type="domain" description="TonB-dependent receptor-like beta-barrel" evidence="6">
    <location>
        <begin position="515"/>
        <end position="1022"/>
    </location>
</feature>
<dbReference type="Pfam" id="PF00593">
    <property type="entry name" value="TonB_dep_Rec_b-barrel"/>
    <property type="match status" value="1"/>
</dbReference>
<dbReference type="InterPro" id="IPR036942">
    <property type="entry name" value="Beta-barrel_TonB_sf"/>
</dbReference>
<evidence type="ECO:0000256" key="2">
    <source>
        <dbReference type="ARBA" id="ARBA00023136"/>
    </source>
</evidence>
<comment type="caution">
    <text evidence="8">The sequence shown here is derived from an EMBL/GenBank/DDBJ whole genome shotgun (WGS) entry which is preliminary data.</text>
</comment>
<keyword evidence="5" id="KW-0732">Signal</keyword>
<dbReference type="InterPro" id="IPR037066">
    <property type="entry name" value="Plug_dom_sf"/>
</dbReference>
<evidence type="ECO:0000256" key="1">
    <source>
        <dbReference type="ARBA" id="ARBA00004442"/>
    </source>
</evidence>
<keyword evidence="9" id="KW-1185">Reference proteome</keyword>